<reference evidence="3 4" key="1">
    <citation type="journal article" date="2019" name="Int. J. Syst. Evol. Microbiol.">
        <title>The Global Catalogue of Microorganisms (GCM) 10K type strain sequencing project: providing services to taxonomists for standard genome sequencing and annotation.</title>
        <authorList>
            <consortium name="The Broad Institute Genomics Platform"/>
            <consortium name="The Broad Institute Genome Sequencing Center for Infectious Disease"/>
            <person name="Wu L."/>
            <person name="Ma J."/>
        </authorList>
    </citation>
    <scope>NUCLEOTIDE SEQUENCE [LARGE SCALE GENOMIC DNA]</scope>
    <source>
        <strain evidence="3 4">SKJ47</strain>
    </source>
</reference>
<feature type="transmembrane region" description="Helical" evidence="2">
    <location>
        <begin position="77"/>
        <end position="101"/>
    </location>
</feature>
<comment type="caution">
    <text evidence="3">The sequence shown here is derived from an EMBL/GenBank/DDBJ whole genome shotgun (WGS) entry which is preliminary data.</text>
</comment>
<feature type="compositionally biased region" description="Basic and acidic residues" evidence="1">
    <location>
        <begin position="14"/>
        <end position="24"/>
    </location>
</feature>
<evidence type="ECO:0000256" key="2">
    <source>
        <dbReference type="SAM" id="Phobius"/>
    </source>
</evidence>
<feature type="transmembrane region" description="Helical" evidence="2">
    <location>
        <begin position="107"/>
        <end position="130"/>
    </location>
</feature>
<keyword evidence="4" id="KW-1185">Reference proteome</keyword>
<gene>
    <name evidence="3" type="ORF">ACFQE9_11350</name>
</gene>
<dbReference type="RefSeq" id="WP_379744495.1">
    <property type="nucleotide sequence ID" value="NZ_JBHSVN010000001.1"/>
</dbReference>
<evidence type="ECO:0000313" key="4">
    <source>
        <dbReference type="Proteomes" id="UP001596296"/>
    </source>
</evidence>
<sequence>MSADRPDEEEDTLEDHGPEDPDVGDLLRKLDALEETVDDPHERRKVQQTISLVERMPGSTAFSEHIYKYTSRDMAEALVGGVIFALPFLVEDGVFLIAEWFLAVRIAAVPVLLLANVFFVLVLSAGLIYYADIREVRVTNPILGVIPRRYVGVLALSFAVAGVLMAMWGRLAIDDPTPLEAFARVTVVWTATVLGSALGDILPGESKGEDISEMFDDDD</sequence>
<evidence type="ECO:0000256" key="1">
    <source>
        <dbReference type="SAM" id="MobiDB-lite"/>
    </source>
</evidence>
<organism evidence="3 4">
    <name type="scientific">Halopenitus salinus</name>
    <dbReference type="NCBI Taxonomy" id="1198295"/>
    <lineage>
        <taxon>Archaea</taxon>
        <taxon>Methanobacteriati</taxon>
        <taxon>Methanobacteriota</taxon>
        <taxon>Stenosarchaea group</taxon>
        <taxon>Halobacteria</taxon>
        <taxon>Halobacteriales</taxon>
        <taxon>Haloferacaceae</taxon>
        <taxon>Halopenitus</taxon>
    </lineage>
</organism>
<keyword evidence="2" id="KW-1133">Transmembrane helix</keyword>
<keyword evidence="2" id="KW-0472">Membrane</keyword>
<accession>A0ABD5UVQ7</accession>
<feature type="compositionally biased region" description="Acidic residues" evidence="1">
    <location>
        <begin position="1"/>
        <end position="13"/>
    </location>
</feature>
<proteinExistence type="predicted"/>
<dbReference type="AlphaFoldDB" id="A0ABD5UVQ7"/>
<evidence type="ECO:0000313" key="3">
    <source>
        <dbReference type="EMBL" id="MFC6893193.1"/>
    </source>
</evidence>
<dbReference type="Proteomes" id="UP001596296">
    <property type="component" value="Unassembled WGS sequence"/>
</dbReference>
<dbReference type="EMBL" id="JBHSXL010000009">
    <property type="protein sequence ID" value="MFC6893193.1"/>
    <property type="molecule type" value="Genomic_DNA"/>
</dbReference>
<name>A0ABD5UVQ7_9EURY</name>
<keyword evidence="2" id="KW-0812">Transmembrane</keyword>
<protein>
    <submittedName>
        <fullName evidence="3">DUF2391 domain-containing protein</fullName>
    </submittedName>
</protein>
<feature type="transmembrane region" description="Helical" evidence="2">
    <location>
        <begin position="150"/>
        <end position="169"/>
    </location>
</feature>
<feature type="region of interest" description="Disordered" evidence="1">
    <location>
        <begin position="1"/>
        <end position="24"/>
    </location>
</feature>